<organism evidence="1 2">
    <name type="scientific">Paraburkholderia humisilvae</name>
    <dbReference type="NCBI Taxonomy" id="627669"/>
    <lineage>
        <taxon>Bacteria</taxon>
        <taxon>Pseudomonadati</taxon>
        <taxon>Pseudomonadota</taxon>
        <taxon>Betaproteobacteria</taxon>
        <taxon>Burkholderiales</taxon>
        <taxon>Burkholderiaceae</taxon>
        <taxon>Paraburkholderia</taxon>
    </lineage>
</organism>
<evidence type="ECO:0000313" key="2">
    <source>
        <dbReference type="Proteomes" id="UP000494363"/>
    </source>
</evidence>
<dbReference type="Proteomes" id="UP000494363">
    <property type="component" value="Unassembled WGS sequence"/>
</dbReference>
<dbReference type="EMBL" id="CADIKH010000032">
    <property type="protein sequence ID" value="CAB3767200.1"/>
    <property type="molecule type" value="Genomic_DNA"/>
</dbReference>
<dbReference type="AlphaFoldDB" id="A0A6J5EKY5"/>
<keyword evidence="2" id="KW-1185">Reference proteome</keyword>
<reference evidence="1 2" key="1">
    <citation type="submission" date="2020-04" db="EMBL/GenBank/DDBJ databases">
        <authorList>
            <person name="De Canck E."/>
        </authorList>
    </citation>
    <scope>NUCLEOTIDE SEQUENCE [LARGE SCALE GENOMIC DNA]</scope>
    <source>
        <strain evidence="1 2">LMG 29542</strain>
    </source>
</reference>
<proteinExistence type="predicted"/>
<sequence>MTHRKPYGGLAGMAVRLLAAFMLLFVAFAAKAESLDEFVAYCHTLFAKAGAVPGAPLCLRNAANGGIYGMGSLCVRRVDITVVLWRQRASIGTGTELSGGRPGLSGQWRGHAYQDGFCQWR</sequence>
<name>A0A6J5EKY5_9BURK</name>
<evidence type="ECO:0000313" key="1">
    <source>
        <dbReference type="EMBL" id="CAB3767200.1"/>
    </source>
</evidence>
<accession>A0A6J5EKY5</accession>
<protein>
    <submittedName>
        <fullName evidence="1">Uncharacterized protein</fullName>
    </submittedName>
</protein>
<gene>
    <name evidence="1" type="ORF">LMG29542_05548</name>
</gene>